<protein>
    <submittedName>
        <fullName evidence="1">Uncharacterized protein</fullName>
    </submittedName>
</protein>
<keyword evidence="2" id="KW-1185">Reference proteome</keyword>
<dbReference type="RefSeq" id="WP_043904736.1">
    <property type="nucleotide sequence ID" value="NZ_CM002692.1"/>
</dbReference>
<evidence type="ECO:0000313" key="2">
    <source>
        <dbReference type="Proteomes" id="UP000023566"/>
    </source>
</evidence>
<evidence type="ECO:0000313" key="1">
    <source>
        <dbReference type="EMBL" id="EZP77651.1"/>
    </source>
</evidence>
<dbReference type="EMBL" id="AOTZ01000004">
    <property type="protein sequence ID" value="EZP77651.1"/>
    <property type="molecule type" value="Genomic_DNA"/>
</dbReference>
<comment type="caution">
    <text evidence="1">The sequence shown here is derived from an EMBL/GenBank/DDBJ whole genome shotgun (WGS) entry which is preliminary data.</text>
</comment>
<sequence>MERRKSAVFEYLRHTPYLHSSAYLRELYESANTKAEKNILFNYIKRFEVDDEEYSGYYSIYEEIGKELGYFDDVEYVTLSRPLLLHYLLESDEDEFTIPIRRCNR</sequence>
<organism evidence="1 2">
    <name type="scientific">Parageobacillus genomosp. 1</name>
    <dbReference type="NCBI Taxonomy" id="1295642"/>
    <lineage>
        <taxon>Bacteria</taxon>
        <taxon>Bacillati</taxon>
        <taxon>Bacillota</taxon>
        <taxon>Bacilli</taxon>
        <taxon>Bacillales</taxon>
        <taxon>Anoxybacillaceae</taxon>
        <taxon>Parageobacillus</taxon>
    </lineage>
</organism>
<gene>
    <name evidence="1" type="ORF">H839_08459</name>
</gene>
<proteinExistence type="predicted"/>
<name>A0ABC9VGL4_9BACL</name>
<reference evidence="1 2" key="1">
    <citation type="journal article" date="2014" name="Appl. Microbiol. Biotechnol.">
        <title>Transformable facultative thermophile Geobacillus stearothermophilus NUB3621 as a host strain for metabolic engineering.</title>
        <authorList>
            <person name="Blanchard K."/>
            <person name="Robic S."/>
            <person name="Matsumura I."/>
        </authorList>
    </citation>
    <scope>NUCLEOTIDE SEQUENCE [LARGE SCALE GENOMIC DNA]</scope>
    <source>
        <strain evidence="1 2">NUB3621</strain>
    </source>
</reference>
<accession>A0ABC9VGL4</accession>
<dbReference type="Proteomes" id="UP000023566">
    <property type="component" value="Chromosome"/>
</dbReference>
<dbReference type="AlphaFoldDB" id="A0ABC9VGL4"/>